<keyword evidence="3" id="KW-1185">Reference proteome</keyword>
<organism evidence="2 3">
    <name type="scientific">Actinomadura decatromicini</name>
    <dbReference type="NCBI Taxonomy" id="2604572"/>
    <lineage>
        <taxon>Bacteria</taxon>
        <taxon>Bacillati</taxon>
        <taxon>Actinomycetota</taxon>
        <taxon>Actinomycetes</taxon>
        <taxon>Streptosporangiales</taxon>
        <taxon>Thermomonosporaceae</taxon>
        <taxon>Actinomadura</taxon>
    </lineage>
</organism>
<dbReference type="RefSeq" id="WP_148759021.1">
    <property type="nucleotide sequence ID" value="NZ_VSRQ01000002.1"/>
</dbReference>
<dbReference type="AlphaFoldDB" id="A0A5D3FTC2"/>
<dbReference type="Proteomes" id="UP000323505">
    <property type="component" value="Unassembled WGS sequence"/>
</dbReference>
<gene>
    <name evidence="2" type="ORF">FXF68_12295</name>
</gene>
<feature type="compositionally biased region" description="Basic and acidic residues" evidence="1">
    <location>
        <begin position="1"/>
        <end position="12"/>
    </location>
</feature>
<sequence length="66" mass="7226">MGVPARPDESGDRFQGVRRGARRRGRSTPRAGALDLDGPGRVAVRYPPSDEVEVVEQVVRHCEDLA</sequence>
<comment type="caution">
    <text evidence="2">The sequence shown here is derived from an EMBL/GenBank/DDBJ whole genome shotgun (WGS) entry which is preliminary data.</text>
</comment>
<protein>
    <submittedName>
        <fullName evidence="2">Uncharacterized protein</fullName>
    </submittedName>
</protein>
<proteinExistence type="predicted"/>
<evidence type="ECO:0000256" key="1">
    <source>
        <dbReference type="SAM" id="MobiDB-lite"/>
    </source>
</evidence>
<evidence type="ECO:0000313" key="3">
    <source>
        <dbReference type="Proteomes" id="UP000323505"/>
    </source>
</evidence>
<dbReference type="EMBL" id="VSRQ01000002">
    <property type="protein sequence ID" value="TYK51196.1"/>
    <property type="molecule type" value="Genomic_DNA"/>
</dbReference>
<reference evidence="2 3" key="1">
    <citation type="submission" date="2019-08" db="EMBL/GenBank/DDBJ databases">
        <title>Actinomadura sp. nov. CYP1-5 isolated from mountain soil.</title>
        <authorList>
            <person name="Songsumanus A."/>
            <person name="Kuncharoen N."/>
            <person name="Kudo T."/>
            <person name="Yuki M."/>
            <person name="Igarashi Y."/>
            <person name="Tanasupawat S."/>
        </authorList>
    </citation>
    <scope>NUCLEOTIDE SEQUENCE [LARGE SCALE GENOMIC DNA]</scope>
    <source>
        <strain evidence="2 3">CYP1-5</strain>
    </source>
</reference>
<accession>A0A5D3FTC2</accession>
<name>A0A5D3FTC2_9ACTN</name>
<feature type="region of interest" description="Disordered" evidence="1">
    <location>
        <begin position="1"/>
        <end position="42"/>
    </location>
</feature>
<evidence type="ECO:0000313" key="2">
    <source>
        <dbReference type="EMBL" id="TYK51196.1"/>
    </source>
</evidence>